<reference evidence="5 6" key="1">
    <citation type="submission" date="2007-08" db="EMBL/GenBank/DDBJ databases">
        <title>Complete sequence of Roseiflexus castenholzii DSM 13941.</title>
        <authorList>
            <consortium name="US DOE Joint Genome Institute"/>
            <person name="Copeland A."/>
            <person name="Lucas S."/>
            <person name="Lapidus A."/>
            <person name="Barry K."/>
            <person name="Glavina del Rio T."/>
            <person name="Dalin E."/>
            <person name="Tice H."/>
            <person name="Pitluck S."/>
            <person name="Thompson L.S."/>
            <person name="Brettin T."/>
            <person name="Bruce D."/>
            <person name="Detter J.C."/>
            <person name="Han C."/>
            <person name="Tapia R."/>
            <person name="Schmutz J."/>
            <person name="Larimer F."/>
            <person name="Land M."/>
            <person name="Hauser L."/>
            <person name="Kyrpides N."/>
            <person name="Mikhailova N."/>
            <person name="Bryant D.A."/>
            <person name="Hanada S."/>
            <person name="Tsukatani Y."/>
            <person name="Richardson P."/>
        </authorList>
    </citation>
    <scope>NUCLEOTIDE SEQUENCE [LARGE SCALE GENOMIC DNA]</scope>
    <source>
        <strain evidence="6">DSM 13941 / HLO8</strain>
    </source>
</reference>
<dbReference type="SMART" id="SM00382">
    <property type="entry name" value="AAA"/>
    <property type="match status" value="1"/>
</dbReference>
<keyword evidence="2" id="KW-0067">ATP-binding</keyword>
<gene>
    <name evidence="5" type="ordered locus">Rcas_1510</name>
</gene>
<dbReference type="eggNOG" id="COG1131">
    <property type="taxonomic scope" value="Bacteria"/>
</dbReference>
<dbReference type="STRING" id="383372.Rcas_1510"/>
<dbReference type="Pfam" id="PF00005">
    <property type="entry name" value="ABC_tran"/>
    <property type="match status" value="1"/>
</dbReference>
<dbReference type="EMBL" id="CP000804">
    <property type="protein sequence ID" value="ABU57603.1"/>
    <property type="molecule type" value="Genomic_DNA"/>
</dbReference>
<evidence type="ECO:0000256" key="1">
    <source>
        <dbReference type="ARBA" id="ARBA00022741"/>
    </source>
</evidence>
<evidence type="ECO:0000256" key="3">
    <source>
        <dbReference type="SAM" id="MobiDB-lite"/>
    </source>
</evidence>
<evidence type="ECO:0000313" key="5">
    <source>
        <dbReference type="EMBL" id="ABU57603.1"/>
    </source>
</evidence>
<feature type="domain" description="ABC transporter" evidence="4">
    <location>
        <begin position="9"/>
        <end position="238"/>
    </location>
</feature>
<dbReference type="InterPro" id="IPR027417">
    <property type="entry name" value="P-loop_NTPase"/>
</dbReference>
<dbReference type="OrthoDB" id="9804819at2"/>
<organism evidence="5 6">
    <name type="scientific">Roseiflexus castenholzii (strain DSM 13941 / HLO8)</name>
    <dbReference type="NCBI Taxonomy" id="383372"/>
    <lineage>
        <taxon>Bacteria</taxon>
        <taxon>Bacillati</taxon>
        <taxon>Chloroflexota</taxon>
        <taxon>Chloroflexia</taxon>
        <taxon>Chloroflexales</taxon>
        <taxon>Roseiflexineae</taxon>
        <taxon>Roseiflexaceae</taxon>
        <taxon>Roseiflexus</taxon>
    </lineage>
</organism>
<evidence type="ECO:0000256" key="2">
    <source>
        <dbReference type="ARBA" id="ARBA00022840"/>
    </source>
</evidence>
<dbReference type="AlphaFoldDB" id="A7NJD3"/>
<dbReference type="PROSITE" id="PS00211">
    <property type="entry name" value="ABC_TRANSPORTER_1"/>
    <property type="match status" value="1"/>
</dbReference>
<dbReference type="InterPro" id="IPR003593">
    <property type="entry name" value="AAA+_ATPase"/>
</dbReference>
<evidence type="ECO:0000259" key="4">
    <source>
        <dbReference type="PROSITE" id="PS50893"/>
    </source>
</evidence>
<dbReference type="GO" id="GO:0016887">
    <property type="term" value="F:ATP hydrolysis activity"/>
    <property type="evidence" value="ECO:0007669"/>
    <property type="project" value="InterPro"/>
</dbReference>
<evidence type="ECO:0000313" key="6">
    <source>
        <dbReference type="Proteomes" id="UP000000263"/>
    </source>
</evidence>
<protein>
    <submittedName>
        <fullName evidence="5">ABC transporter related</fullName>
    </submittedName>
</protein>
<dbReference type="InterPro" id="IPR003439">
    <property type="entry name" value="ABC_transporter-like_ATP-bd"/>
</dbReference>
<dbReference type="HOGENOM" id="CLU_000604_1_2_0"/>
<feature type="region of interest" description="Disordered" evidence="3">
    <location>
        <begin position="325"/>
        <end position="360"/>
    </location>
</feature>
<dbReference type="PROSITE" id="PS50893">
    <property type="entry name" value="ABC_TRANSPORTER_2"/>
    <property type="match status" value="1"/>
</dbReference>
<dbReference type="PANTHER" id="PTHR43038:SF3">
    <property type="entry name" value="ABC TRANSPORTER G FAMILY MEMBER 20 ISOFORM X1"/>
    <property type="match status" value="1"/>
</dbReference>
<dbReference type="GO" id="GO:0005524">
    <property type="term" value="F:ATP binding"/>
    <property type="evidence" value="ECO:0007669"/>
    <property type="project" value="UniProtKB-KW"/>
</dbReference>
<dbReference type="KEGG" id="rca:Rcas_1510"/>
<feature type="compositionally biased region" description="Basic and acidic residues" evidence="3">
    <location>
        <begin position="334"/>
        <end position="344"/>
    </location>
</feature>
<dbReference type="PANTHER" id="PTHR43038">
    <property type="entry name" value="ATP-BINDING CASSETTE, SUB-FAMILY H, MEMBER 1"/>
    <property type="match status" value="1"/>
</dbReference>
<proteinExistence type="predicted"/>
<keyword evidence="6" id="KW-1185">Reference proteome</keyword>
<sequence>MTSPRANAIESQDVSLIFGENAGVFDQTYIVPEGTILGLIGPSGCGKTTTVRLALGLYRPHKGTIRVLGVNPATFRAEHQAHIGYIPQQFVLYPNLSVAENAEFIASLYGMRRSQIRARLDELLEFVDLTDARHRLGRQLSGGMQRRLMLVGALMHDPDLIFADEPTAGIDPVLRGKFWDYFRALRDQGRTLLITTQIVSEAMYCDYVAVMRQGRLLAIDTPQNLKRRALGGEIIHLTLANPANLAKAVGALRRYPHVKEVRYVPESDRELYVTVDDAGDWIPDVLNLLEDPNGPNIVVESAEELALTFDDVFIRIIRQWETQPIDPTPTVDDMAEKATYDQHRAGSSYASHPDDNTPRR</sequence>
<keyword evidence="1" id="KW-0547">Nucleotide-binding</keyword>
<accession>A7NJD3</accession>
<dbReference type="InterPro" id="IPR017871">
    <property type="entry name" value="ABC_transporter-like_CS"/>
</dbReference>
<dbReference type="Gene3D" id="3.40.50.300">
    <property type="entry name" value="P-loop containing nucleotide triphosphate hydrolases"/>
    <property type="match status" value="1"/>
</dbReference>
<dbReference type="RefSeq" id="WP_012120031.1">
    <property type="nucleotide sequence ID" value="NC_009767.1"/>
</dbReference>
<dbReference type="Proteomes" id="UP000000263">
    <property type="component" value="Chromosome"/>
</dbReference>
<dbReference type="CDD" id="cd03230">
    <property type="entry name" value="ABC_DR_subfamily_A"/>
    <property type="match status" value="1"/>
</dbReference>
<dbReference type="SUPFAM" id="SSF52540">
    <property type="entry name" value="P-loop containing nucleoside triphosphate hydrolases"/>
    <property type="match status" value="1"/>
</dbReference>
<name>A7NJD3_ROSCS</name>